<feature type="region of interest" description="Disordered" evidence="5">
    <location>
        <begin position="504"/>
        <end position="525"/>
    </location>
</feature>
<comment type="similarity">
    <text evidence="1 4">Belongs to the glycosyl hydrolase 5 (cellulase A) family.</text>
</comment>
<keyword evidence="9" id="KW-1185">Reference proteome</keyword>
<dbReference type="PANTHER" id="PTHR31297:SF43">
    <property type="entry name" value="GLUCAN 1,3-BETA-GLUCOSIDASE 3"/>
    <property type="match status" value="1"/>
</dbReference>
<feature type="domain" description="Glycoside hydrolase family 5" evidence="7">
    <location>
        <begin position="164"/>
        <end position="442"/>
    </location>
</feature>
<keyword evidence="2 4" id="KW-0378">Hydrolase</keyword>
<organism evidence="8 9">
    <name type="scientific">Armillaria solidipes</name>
    <dbReference type="NCBI Taxonomy" id="1076256"/>
    <lineage>
        <taxon>Eukaryota</taxon>
        <taxon>Fungi</taxon>
        <taxon>Dikarya</taxon>
        <taxon>Basidiomycota</taxon>
        <taxon>Agaricomycotina</taxon>
        <taxon>Agaricomycetes</taxon>
        <taxon>Agaricomycetidae</taxon>
        <taxon>Agaricales</taxon>
        <taxon>Marasmiineae</taxon>
        <taxon>Physalacriaceae</taxon>
        <taxon>Armillaria</taxon>
    </lineage>
</organism>
<dbReference type="Gene3D" id="3.20.20.80">
    <property type="entry name" value="Glycosidases"/>
    <property type="match status" value="1"/>
</dbReference>
<dbReference type="STRING" id="1076256.A0A2H3CFP7"/>
<accession>A0A2H3CFP7</accession>
<evidence type="ECO:0000256" key="1">
    <source>
        <dbReference type="ARBA" id="ARBA00005641"/>
    </source>
</evidence>
<evidence type="ECO:0000256" key="4">
    <source>
        <dbReference type="RuleBase" id="RU361153"/>
    </source>
</evidence>
<dbReference type="EMBL" id="KZ293415">
    <property type="protein sequence ID" value="PBK78032.1"/>
    <property type="molecule type" value="Genomic_DNA"/>
</dbReference>
<dbReference type="InterPro" id="IPR050386">
    <property type="entry name" value="Glycosyl_hydrolase_5"/>
</dbReference>
<dbReference type="GO" id="GO:0009986">
    <property type="term" value="C:cell surface"/>
    <property type="evidence" value="ECO:0007669"/>
    <property type="project" value="TreeGrafter"/>
</dbReference>
<dbReference type="InterPro" id="IPR001547">
    <property type="entry name" value="Glyco_hydro_5"/>
</dbReference>
<evidence type="ECO:0000313" key="9">
    <source>
        <dbReference type="Proteomes" id="UP000218334"/>
    </source>
</evidence>
<evidence type="ECO:0000256" key="5">
    <source>
        <dbReference type="SAM" id="MobiDB-lite"/>
    </source>
</evidence>
<dbReference type="GO" id="GO:0046557">
    <property type="term" value="F:glucan endo-1,6-beta-glucosidase activity"/>
    <property type="evidence" value="ECO:0007669"/>
    <property type="project" value="TreeGrafter"/>
</dbReference>
<dbReference type="InterPro" id="IPR017853">
    <property type="entry name" value="GH"/>
</dbReference>
<evidence type="ECO:0000259" key="7">
    <source>
        <dbReference type="Pfam" id="PF00150"/>
    </source>
</evidence>
<keyword evidence="3 4" id="KW-0326">Glycosidase</keyword>
<dbReference type="GO" id="GO:0009251">
    <property type="term" value="P:glucan catabolic process"/>
    <property type="evidence" value="ECO:0007669"/>
    <property type="project" value="TreeGrafter"/>
</dbReference>
<dbReference type="GO" id="GO:0005576">
    <property type="term" value="C:extracellular region"/>
    <property type="evidence" value="ECO:0007669"/>
    <property type="project" value="TreeGrafter"/>
</dbReference>
<dbReference type="PANTHER" id="PTHR31297">
    <property type="entry name" value="GLUCAN ENDO-1,6-BETA-GLUCOSIDASE B"/>
    <property type="match status" value="1"/>
</dbReference>
<keyword evidence="6" id="KW-0732">Signal</keyword>
<reference evidence="9" key="1">
    <citation type="journal article" date="2017" name="Nat. Ecol. Evol.">
        <title>Genome expansion and lineage-specific genetic innovations in the forest pathogenic fungi Armillaria.</title>
        <authorList>
            <person name="Sipos G."/>
            <person name="Prasanna A.N."/>
            <person name="Walter M.C."/>
            <person name="O'Connor E."/>
            <person name="Balint B."/>
            <person name="Krizsan K."/>
            <person name="Kiss B."/>
            <person name="Hess J."/>
            <person name="Varga T."/>
            <person name="Slot J."/>
            <person name="Riley R."/>
            <person name="Boka B."/>
            <person name="Rigling D."/>
            <person name="Barry K."/>
            <person name="Lee J."/>
            <person name="Mihaltcheva S."/>
            <person name="LaButti K."/>
            <person name="Lipzen A."/>
            <person name="Waldron R."/>
            <person name="Moloney N.M."/>
            <person name="Sperisen C."/>
            <person name="Kredics L."/>
            <person name="Vagvoelgyi C."/>
            <person name="Patrignani A."/>
            <person name="Fitzpatrick D."/>
            <person name="Nagy I."/>
            <person name="Doyle S."/>
            <person name="Anderson J.B."/>
            <person name="Grigoriev I.V."/>
            <person name="Gueldener U."/>
            <person name="Muensterkoetter M."/>
            <person name="Nagy L.G."/>
        </authorList>
    </citation>
    <scope>NUCLEOTIDE SEQUENCE [LARGE SCALE GENOMIC DNA]</scope>
    <source>
        <strain evidence="9">28-4</strain>
    </source>
</reference>
<proteinExistence type="inferred from homology"/>
<dbReference type="Proteomes" id="UP000218334">
    <property type="component" value="Unassembled WGS sequence"/>
</dbReference>
<feature type="chain" id="PRO_5013695587" evidence="6">
    <location>
        <begin position="23"/>
        <end position="586"/>
    </location>
</feature>
<name>A0A2H3CFP7_9AGAR</name>
<sequence>MVTRTHFFACLLWSTLQSSVRSSDSIFSSHEGALSGTYNSYAFDASNTSYQDTRLDNGNQTESSVGFSVPIGFKSKLADPELSNSPSCDDSQCLRSEFPSFDYQKAVIYRYRHQPSVNLGSWWRFVHEQWMTPSMFKQASGKQMSEYDIASGCDSIADAQSLLEEHWDTFITEADFEYLASLGINTVRLPIGYWSLGPNFCSGTPFAAVAAVYENAWSRVIRAIGWGLLYGIGVLVDLHGAPGSQNGQPHSGISDGQTSLFSDPDNWTKAQDVLIFLAEQLCNVTNVVGIELLNEPQNSDALVHFYTETIDMIRNVSSSTASLPIYIHDGFDLIQFSDYVSQRSDFVVQDSHQYYVYTPSDASEPASSHTADIKSQVHDILSNASCHQHGNLYIGEWSCALTPESLGQESDPNWSRRDFCTAQMQVFNNDTSGWAFWSYKKENCMDDRGWCFRAAVGTCLPSNFFFYCNKPLSGQHIQSVEGMLSCTTTEMDLLGRDLTQNQTETTAQNTQYDCSAPSSGQEDDEKTGYCDGLATAQKFALYDSKLGFVQQYITDIVGGDRSDTYRTLFVEGLLAGEQMVSNLCPL</sequence>
<feature type="signal peptide" evidence="6">
    <location>
        <begin position="1"/>
        <end position="22"/>
    </location>
</feature>
<dbReference type="AlphaFoldDB" id="A0A2H3CFP7"/>
<gene>
    <name evidence="8" type="ORF">ARMSODRAFT_924287</name>
</gene>
<evidence type="ECO:0000256" key="2">
    <source>
        <dbReference type="ARBA" id="ARBA00022801"/>
    </source>
</evidence>
<dbReference type="Pfam" id="PF00150">
    <property type="entry name" value="Cellulase"/>
    <property type="match status" value="1"/>
</dbReference>
<evidence type="ECO:0000313" key="8">
    <source>
        <dbReference type="EMBL" id="PBK78032.1"/>
    </source>
</evidence>
<dbReference type="SUPFAM" id="SSF51445">
    <property type="entry name" value="(Trans)glycosidases"/>
    <property type="match status" value="1"/>
</dbReference>
<protein>
    <submittedName>
        <fullName evidence="8">Glycoside hydrolase</fullName>
    </submittedName>
</protein>
<evidence type="ECO:0000256" key="3">
    <source>
        <dbReference type="ARBA" id="ARBA00023295"/>
    </source>
</evidence>
<evidence type="ECO:0000256" key="6">
    <source>
        <dbReference type="SAM" id="SignalP"/>
    </source>
</evidence>